<dbReference type="GO" id="GO:0005524">
    <property type="term" value="F:ATP binding"/>
    <property type="evidence" value="ECO:0007669"/>
    <property type="project" value="UniProtKB-KW"/>
</dbReference>
<evidence type="ECO:0000256" key="4">
    <source>
        <dbReference type="ARBA" id="ARBA00022598"/>
    </source>
</evidence>
<accession>A0A921HNF0</accession>
<dbReference type="InterPro" id="IPR019491">
    <property type="entry name" value="Lipoate_protein_ligase_C"/>
</dbReference>
<dbReference type="NCBIfam" id="TIGR00545">
    <property type="entry name" value="lipoyltrans"/>
    <property type="match status" value="1"/>
</dbReference>
<evidence type="ECO:0000256" key="7">
    <source>
        <dbReference type="ARBA" id="ARBA00048037"/>
    </source>
</evidence>
<dbReference type="Pfam" id="PF10437">
    <property type="entry name" value="Lip_prot_lig_C"/>
    <property type="match status" value="1"/>
</dbReference>
<dbReference type="InterPro" id="IPR004143">
    <property type="entry name" value="BPL_LPL_catalytic"/>
</dbReference>
<evidence type="ECO:0000313" key="10">
    <source>
        <dbReference type="Proteomes" id="UP000780768"/>
    </source>
</evidence>
<evidence type="ECO:0000256" key="6">
    <source>
        <dbReference type="ARBA" id="ARBA00022840"/>
    </source>
</evidence>
<dbReference type="GO" id="GO:0009249">
    <property type="term" value="P:protein lipoylation"/>
    <property type="evidence" value="ECO:0007669"/>
    <property type="project" value="InterPro"/>
</dbReference>
<evidence type="ECO:0000256" key="5">
    <source>
        <dbReference type="ARBA" id="ARBA00022741"/>
    </source>
</evidence>
<dbReference type="Gene3D" id="3.30.390.50">
    <property type="entry name" value="CO dehydrogenase flavoprotein, C-terminal domain"/>
    <property type="match status" value="1"/>
</dbReference>
<dbReference type="GO" id="GO:0017118">
    <property type="term" value="F:lipoyltransferase activity"/>
    <property type="evidence" value="ECO:0007669"/>
    <property type="project" value="TreeGrafter"/>
</dbReference>
<comment type="pathway">
    <text evidence="1">Protein modification; protein lipoylation via exogenous pathway; protein N(6)-(lipoyl)lysine from lipoate: step 2/2.</text>
</comment>
<dbReference type="InterPro" id="IPR045864">
    <property type="entry name" value="aa-tRNA-synth_II/BPL/LPL"/>
</dbReference>
<dbReference type="EMBL" id="DYVR01000111">
    <property type="protein sequence ID" value="HJF84842.1"/>
    <property type="molecule type" value="Genomic_DNA"/>
</dbReference>
<dbReference type="SUPFAM" id="SSF55681">
    <property type="entry name" value="Class II aaRS and biotin synthetases"/>
    <property type="match status" value="1"/>
</dbReference>
<dbReference type="PROSITE" id="PS51733">
    <property type="entry name" value="BPL_LPL_CATALYTIC"/>
    <property type="match status" value="1"/>
</dbReference>
<dbReference type="AlphaFoldDB" id="A0A921HNF0"/>
<dbReference type="PANTHER" id="PTHR12561:SF3">
    <property type="entry name" value="LIPOYLTRANSFERASE 1, MITOCHONDRIAL"/>
    <property type="match status" value="1"/>
</dbReference>
<dbReference type="SUPFAM" id="SSF82649">
    <property type="entry name" value="SufE/NifU"/>
    <property type="match status" value="1"/>
</dbReference>
<reference evidence="9" key="1">
    <citation type="journal article" date="2021" name="PeerJ">
        <title>Extensive microbial diversity within the chicken gut microbiome revealed by metagenomics and culture.</title>
        <authorList>
            <person name="Gilroy R."/>
            <person name="Ravi A."/>
            <person name="Getino M."/>
            <person name="Pursley I."/>
            <person name="Horton D.L."/>
            <person name="Alikhan N.F."/>
            <person name="Baker D."/>
            <person name="Gharbi K."/>
            <person name="Hall N."/>
            <person name="Watson M."/>
            <person name="Adriaenssens E.M."/>
            <person name="Foster-Nyarko E."/>
            <person name="Jarju S."/>
            <person name="Secka A."/>
            <person name="Antonio M."/>
            <person name="Oren A."/>
            <person name="Chaudhuri R.R."/>
            <person name="La Ragione R."/>
            <person name="Hildebrand F."/>
            <person name="Pallen M.J."/>
        </authorList>
    </citation>
    <scope>NUCLEOTIDE SEQUENCE</scope>
    <source>
        <strain evidence="9">7318</strain>
    </source>
</reference>
<dbReference type="Pfam" id="PF21948">
    <property type="entry name" value="LplA-B_cat"/>
    <property type="match status" value="1"/>
</dbReference>
<keyword evidence="6" id="KW-0067">ATP-binding</keyword>
<feature type="domain" description="BPL/LPL catalytic" evidence="8">
    <location>
        <begin position="30"/>
        <end position="213"/>
    </location>
</feature>
<evidence type="ECO:0000313" key="9">
    <source>
        <dbReference type="EMBL" id="HJF84842.1"/>
    </source>
</evidence>
<gene>
    <name evidence="9" type="ORF">K8V65_04205</name>
</gene>
<reference evidence="9" key="2">
    <citation type="submission" date="2021-09" db="EMBL/GenBank/DDBJ databases">
        <authorList>
            <person name="Gilroy R."/>
        </authorList>
    </citation>
    <scope>NUCLEOTIDE SEQUENCE</scope>
    <source>
        <strain evidence="9">7318</strain>
    </source>
</reference>
<evidence type="ECO:0000259" key="8">
    <source>
        <dbReference type="PROSITE" id="PS51733"/>
    </source>
</evidence>
<name>A0A921HNF0_9FIRM</name>
<dbReference type="Gene3D" id="3.30.930.10">
    <property type="entry name" value="Bira Bifunctional Protein, Domain 2"/>
    <property type="match status" value="1"/>
</dbReference>
<comment type="caution">
    <text evidence="9">The sequence shown here is derived from an EMBL/GenBank/DDBJ whole genome shotgun (WGS) entry which is preliminary data.</text>
</comment>
<dbReference type="GO" id="GO:0016979">
    <property type="term" value="F:lipoate-protein ligase activity"/>
    <property type="evidence" value="ECO:0007669"/>
    <property type="project" value="UniProtKB-EC"/>
</dbReference>
<comment type="pathway">
    <text evidence="2">Protein modification; protein lipoylation via exogenous pathway; protein N(6)-(lipoyl)lysine from lipoate: step 1/2.</text>
</comment>
<keyword evidence="5" id="KW-0547">Nucleotide-binding</keyword>
<dbReference type="EC" id="6.3.1.20" evidence="3"/>
<evidence type="ECO:0000256" key="2">
    <source>
        <dbReference type="ARBA" id="ARBA00005124"/>
    </source>
</evidence>
<protein>
    <recommendedName>
        <fullName evidence="3">lipoate--protein ligase</fullName>
        <ecNumber evidence="3">6.3.1.20</ecNumber>
    </recommendedName>
</protein>
<organism evidence="9 10">
    <name type="scientific">Megamonas hypermegale</name>
    <dbReference type="NCBI Taxonomy" id="158847"/>
    <lineage>
        <taxon>Bacteria</taxon>
        <taxon>Bacillati</taxon>
        <taxon>Bacillota</taxon>
        <taxon>Negativicutes</taxon>
        <taxon>Selenomonadales</taxon>
        <taxon>Selenomonadaceae</taxon>
        <taxon>Megamonas</taxon>
    </lineage>
</organism>
<sequence length="330" mass="38557">MINKIKIYDNVALNPYHNLAIEEYLTMHVDDSELIVYLWQNEHTIVIGRNQNVWQECKVSEFERDGGRIVRRLSGGGAVYHDLGNLNFTFCVKKADYDVERQLEVILTAVRLLGINAQKTGRNDITIEGRKFSGNAFYKKGQYCYHHGTLLLDADTEKMVRYLNVDTAKLQSKGVSSVKARVANLKNYCADINRSLVAEKIRTALKNVYKCDIGIIKDTDLNEDEIVRLEHKFRVWDWIFGRKIPFTNKISRRFVWGNMDMHIAVDEGRIKDIEIYSDMLEQDFIPELKNVLKDCRYDKTIITEKIKKLQREDLSRQQMQDIIELIEEKL</sequence>
<dbReference type="InterPro" id="IPR004562">
    <property type="entry name" value="LipoylTrfase_LipoateP_Ligase"/>
</dbReference>
<comment type="catalytic activity">
    <reaction evidence="7">
        <text>L-lysyl-[lipoyl-carrier protein] + (R)-lipoate + ATP = N(6)-[(R)-lipoyl]-L-lysyl-[lipoyl-carrier protein] + AMP + diphosphate + H(+)</text>
        <dbReference type="Rhea" id="RHEA:49288"/>
        <dbReference type="Rhea" id="RHEA-COMP:10500"/>
        <dbReference type="Rhea" id="RHEA-COMP:10502"/>
        <dbReference type="ChEBI" id="CHEBI:15378"/>
        <dbReference type="ChEBI" id="CHEBI:29969"/>
        <dbReference type="ChEBI" id="CHEBI:30616"/>
        <dbReference type="ChEBI" id="CHEBI:33019"/>
        <dbReference type="ChEBI" id="CHEBI:83088"/>
        <dbReference type="ChEBI" id="CHEBI:83099"/>
        <dbReference type="ChEBI" id="CHEBI:456215"/>
        <dbReference type="EC" id="6.3.1.20"/>
    </reaction>
</comment>
<dbReference type="Proteomes" id="UP000780768">
    <property type="component" value="Unassembled WGS sequence"/>
</dbReference>
<keyword evidence="4 9" id="KW-0436">Ligase</keyword>
<dbReference type="GO" id="GO:0005737">
    <property type="term" value="C:cytoplasm"/>
    <property type="evidence" value="ECO:0007669"/>
    <property type="project" value="TreeGrafter"/>
</dbReference>
<proteinExistence type="predicted"/>
<evidence type="ECO:0000256" key="3">
    <source>
        <dbReference type="ARBA" id="ARBA00012367"/>
    </source>
</evidence>
<dbReference type="PANTHER" id="PTHR12561">
    <property type="entry name" value="LIPOATE-PROTEIN LIGASE"/>
    <property type="match status" value="1"/>
</dbReference>
<dbReference type="CDD" id="cd16443">
    <property type="entry name" value="LplA"/>
    <property type="match status" value="1"/>
</dbReference>
<evidence type="ECO:0000256" key="1">
    <source>
        <dbReference type="ARBA" id="ARBA00005085"/>
    </source>
</evidence>